<proteinExistence type="predicted"/>
<feature type="domain" description="Response regulatory" evidence="8">
    <location>
        <begin position="11"/>
        <end position="124"/>
    </location>
</feature>
<evidence type="ECO:0000256" key="6">
    <source>
        <dbReference type="PROSITE-ProRule" id="PRU00169"/>
    </source>
</evidence>
<keyword evidence="4 7" id="KW-0238">DNA-binding</keyword>
<dbReference type="GO" id="GO:0005829">
    <property type="term" value="C:cytosol"/>
    <property type="evidence" value="ECO:0007669"/>
    <property type="project" value="TreeGrafter"/>
</dbReference>
<dbReference type="InterPro" id="IPR016032">
    <property type="entry name" value="Sig_transdc_resp-reg_C-effctor"/>
</dbReference>
<evidence type="ECO:0000256" key="3">
    <source>
        <dbReference type="ARBA" id="ARBA00023015"/>
    </source>
</evidence>
<dbReference type="InterPro" id="IPR039420">
    <property type="entry name" value="WalR-like"/>
</dbReference>
<organism evidence="10">
    <name type="scientific">Shewanella frigidimarina</name>
    <dbReference type="NCBI Taxonomy" id="56812"/>
    <lineage>
        <taxon>Bacteria</taxon>
        <taxon>Pseudomonadati</taxon>
        <taxon>Pseudomonadota</taxon>
        <taxon>Gammaproteobacteria</taxon>
        <taxon>Alteromonadales</taxon>
        <taxon>Shewanellaceae</taxon>
        <taxon>Shewanella</taxon>
    </lineage>
</organism>
<dbReference type="GO" id="GO:0032993">
    <property type="term" value="C:protein-DNA complex"/>
    <property type="evidence" value="ECO:0007669"/>
    <property type="project" value="TreeGrafter"/>
</dbReference>
<dbReference type="EMBL" id="LRDC01000011">
    <property type="protein sequence ID" value="KVX02664.1"/>
    <property type="molecule type" value="Genomic_DNA"/>
</dbReference>
<evidence type="ECO:0000259" key="9">
    <source>
        <dbReference type="PROSITE" id="PS51755"/>
    </source>
</evidence>
<dbReference type="PANTHER" id="PTHR48111:SF4">
    <property type="entry name" value="DNA-BINDING DUAL TRANSCRIPTIONAL REGULATOR OMPR"/>
    <property type="match status" value="1"/>
</dbReference>
<dbReference type="InterPro" id="IPR036388">
    <property type="entry name" value="WH-like_DNA-bd_sf"/>
</dbReference>
<feature type="DNA-binding region" description="OmpR/PhoB-type" evidence="7">
    <location>
        <begin position="136"/>
        <end position="234"/>
    </location>
</feature>
<dbReference type="InterPro" id="IPR011006">
    <property type="entry name" value="CheY-like_superfamily"/>
</dbReference>
<dbReference type="SUPFAM" id="SSF52172">
    <property type="entry name" value="CheY-like"/>
    <property type="match status" value="1"/>
</dbReference>
<dbReference type="GO" id="GO:0000156">
    <property type="term" value="F:phosphorelay response regulator activity"/>
    <property type="evidence" value="ECO:0007669"/>
    <property type="project" value="TreeGrafter"/>
</dbReference>
<dbReference type="Proteomes" id="UP000055702">
    <property type="component" value="Unassembled WGS sequence"/>
</dbReference>
<evidence type="ECO:0000256" key="2">
    <source>
        <dbReference type="ARBA" id="ARBA00023012"/>
    </source>
</evidence>
<dbReference type="AlphaFoldDB" id="A0A119D0A9"/>
<evidence type="ECO:0000256" key="4">
    <source>
        <dbReference type="ARBA" id="ARBA00023125"/>
    </source>
</evidence>
<dbReference type="GO" id="GO:0000976">
    <property type="term" value="F:transcription cis-regulatory region binding"/>
    <property type="evidence" value="ECO:0007669"/>
    <property type="project" value="TreeGrafter"/>
</dbReference>
<accession>A0A119D0A9</accession>
<evidence type="ECO:0000256" key="7">
    <source>
        <dbReference type="PROSITE-ProRule" id="PRU01091"/>
    </source>
</evidence>
<evidence type="ECO:0000259" key="8">
    <source>
        <dbReference type="PROSITE" id="PS50110"/>
    </source>
</evidence>
<dbReference type="InterPro" id="IPR001789">
    <property type="entry name" value="Sig_transdc_resp-reg_receiver"/>
</dbReference>
<dbReference type="Gene3D" id="6.10.250.690">
    <property type="match status" value="1"/>
</dbReference>
<dbReference type="Gene3D" id="1.10.10.10">
    <property type="entry name" value="Winged helix-like DNA-binding domain superfamily/Winged helix DNA-binding domain"/>
    <property type="match status" value="1"/>
</dbReference>
<dbReference type="GO" id="GO:0006355">
    <property type="term" value="P:regulation of DNA-templated transcription"/>
    <property type="evidence" value="ECO:0007669"/>
    <property type="project" value="InterPro"/>
</dbReference>
<dbReference type="PANTHER" id="PTHR48111">
    <property type="entry name" value="REGULATOR OF RPOS"/>
    <property type="match status" value="1"/>
</dbReference>
<evidence type="ECO:0000256" key="5">
    <source>
        <dbReference type="ARBA" id="ARBA00023163"/>
    </source>
</evidence>
<dbReference type="PROSITE" id="PS50110">
    <property type="entry name" value="RESPONSE_REGULATORY"/>
    <property type="match status" value="1"/>
</dbReference>
<gene>
    <name evidence="10" type="ORF">AWJ07_13230</name>
</gene>
<evidence type="ECO:0000313" key="10">
    <source>
        <dbReference type="EMBL" id="KVX02664.1"/>
    </source>
</evidence>
<protein>
    <submittedName>
        <fullName evidence="10">Two-component system response regulator</fullName>
    </submittedName>
</protein>
<evidence type="ECO:0000256" key="1">
    <source>
        <dbReference type="ARBA" id="ARBA00022553"/>
    </source>
</evidence>
<dbReference type="Pfam" id="PF00072">
    <property type="entry name" value="Response_reg"/>
    <property type="match status" value="1"/>
</dbReference>
<feature type="domain" description="OmpR/PhoB-type" evidence="9">
    <location>
        <begin position="136"/>
        <end position="234"/>
    </location>
</feature>
<dbReference type="SMART" id="SM00448">
    <property type="entry name" value="REC"/>
    <property type="match status" value="1"/>
</dbReference>
<keyword evidence="2" id="KW-0902">Two-component regulatory system</keyword>
<sequence>MSGHVHQQPLTILVVEDEPKIAQILVDFLTLEGFNTLVQHDGRDVIETIKSQQIDFMILDLMLPYKDGLTICRELRQFSMLPVLMLTARVDEIDRLMGLDIGADDYVCKPFSAREVVARVKTILRRVENTHGSQSEQVIRYKHLQINIERFKCQVDQQDVELTPVEFRLLHTLLKRPGVVHSRDSLMQVCYVDDRIVSSRTIDSHVKNLRHKLTQASQQKELLHSIYGVGYKVE</sequence>
<name>A0A119D0A9_SHEFR</name>
<dbReference type="Pfam" id="PF00486">
    <property type="entry name" value="Trans_reg_C"/>
    <property type="match status" value="1"/>
</dbReference>
<evidence type="ECO:0000313" key="11">
    <source>
        <dbReference type="Proteomes" id="UP000055702"/>
    </source>
</evidence>
<keyword evidence="3" id="KW-0805">Transcription regulation</keyword>
<dbReference type="RefSeq" id="WP_059745107.1">
    <property type="nucleotide sequence ID" value="NZ_JBOZOX010000004.1"/>
</dbReference>
<comment type="caution">
    <text evidence="10">The sequence shown here is derived from an EMBL/GenBank/DDBJ whole genome shotgun (WGS) entry which is preliminary data.</text>
</comment>
<keyword evidence="5" id="KW-0804">Transcription</keyword>
<dbReference type="SUPFAM" id="SSF46894">
    <property type="entry name" value="C-terminal effector domain of the bipartite response regulators"/>
    <property type="match status" value="1"/>
</dbReference>
<feature type="modified residue" description="4-aspartylphosphate" evidence="6">
    <location>
        <position position="60"/>
    </location>
</feature>
<dbReference type="Gene3D" id="3.40.50.2300">
    <property type="match status" value="1"/>
</dbReference>
<reference evidence="10 11" key="1">
    <citation type="submission" date="2016-01" db="EMBL/GenBank/DDBJ databases">
        <title>Draft genome of the antarctic isolate Shewanella frigidimarina Ag06-30.</title>
        <authorList>
            <person name="Parmeciano Di Noto G."/>
            <person name="Vazquez S."/>
            <person name="Mac Cormack W."/>
            <person name="Iriarte A."/>
            <person name="Quiroga C."/>
        </authorList>
    </citation>
    <scope>NUCLEOTIDE SEQUENCE [LARGE SCALE GENOMIC DNA]</scope>
    <source>
        <strain evidence="10 11">Ag06-30</strain>
    </source>
</reference>
<dbReference type="PROSITE" id="PS51755">
    <property type="entry name" value="OMPR_PHOB"/>
    <property type="match status" value="1"/>
</dbReference>
<keyword evidence="1 6" id="KW-0597">Phosphoprotein</keyword>
<dbReference type="InterPro" id="IPR001867">
    <property type="entry name" value="OmpR/PhoB-type_DNA-bd"/>
</dbReference>
<dbReference type="SMART" id="SM00862">
    <property type="entry name" value="Trans_reg_C"/>
    <property type="match status" value="1"/>
</dbReference>
<dbReference type="CDD" id="cd00383">
    <property type="entry name" value="trans_reg_C"/>
    <property type="match status" value="1"/>
</dbReference>
<dbReference type="FunFam" id="3.40.50.2300:FF:000001">
    <property type="entry name" value="DNA-binding response regulator PhoB"/>
    <property type="match status" value="1"/>
</dbReference>